<feature type="compositionally biased region" description="Basic and acidic residues" evidence="1">
    <location>
        <begin position="62"/>
        <end position="71"/>
    </location>
</feature>
<feature type="compositionally biased region" description="Polar residues" evidence="1">
    <location>
        <begin position="1"/>
        <end position="12"/>
    </location>
</feature>
<dbReference type="Proteomes" id="UP001634394">
    <property type="component" value="Unassembled WGS sequence"/>
</dbReference>
<accession>A0ABD3W4B7</accession>
<evidence type="ECO:0000313" key="3">
    <source>
        <dbReference type="Proteomes" id="UP001634394"/>
    </source>
</evidence>
<sequence>MGCNGSKTTNPATDGGKHPKDHVQNPDDNTEQGMAADDTTGQNNITNEQQVQDNTSINNAEPDNKNTKDPTETTIVDDGGSDITQVQDTEQTVDDHANAQTEE</sequence>
<proteinExistence type="predicted"/>
<reference evidence="2 3" key="1">
    <citation type="submission" date="2024-11" db="EMBL/GenBank/DDBJ databases">
        <title>Chromosome-level genome assembly of the freshwater bivalve Anodonta woodiana.</title>
        <authorList>
            <person name="Chen X."/>
        </authorList>
    </citation>
    <scope>NUCLEOTIDE SEQUENCE [LARGE SCALE GENOMIC DNA]</scope>
    <source>
        <strain evidence="2">MN2024</strain>
        <tissue evidence="2">Gills</tissue>
    </source>
</reference>
<evidence type="ECO:0000256" key="1">
    <source>
        <dbReference type="SAM" id="MobiDB-lite"/>
    </source>
</evidence>
<feature type="compositionally biased region" description="Basic and acidic residues" evidence="1">
    <location>
        <begin position="15"/>
        <end position="25"/>
    </location>
</feature>
<organism evidence="2 3">
    <name type="scientific">Sinanodonta woodiana</name>
    <name type="common">Chinese pond mussel</name>
    <name type="synonym">Anodonta woodiana</name>
    <dbReference type="NCBI Taxonomy" id="1069815"/>
    <lineage>
        <taxon>Eukaryota</taxon>
        <taxon>Metazoa</taxon>
        <taxon>Spiralia</taxon>
        <taxon>Lophotrochozoa</taxon>
        <taxon>Mollusca</taxon>
        <taxon>Bivalvia</taxon>
        <taxon>Autobranchia</taxon>
        <taxon>Heteroconchia</taxon>
        <taxon>Palaeoheterodonta</taxon>
        <taxon>Unionida</taxon>
        <taxon>Unionoidea</taxon>
        <taxon>Unionidae</taxon>
        <taxon>Unioninae</taxon>
        <taxon>Sinanodonta</taxon>
    </lineage>
</organism>
<dbReference type="AlphaFoldDB" id="A0ABD3W4B7"/>
<dbReference type="EMBL" id="JBJQND010000008">
    <property type="protein sequence ID" value="KAL3868256.1"/>
    <property type="molecule type" value="Genomic_DNA"/>
</dbReference>
<feature type="region of interest" description="Disordered" evidence="1">
    <location>
        <begin position="1"/>
        <end position="103"/>
    </location>
</feature>
<name>A0ABD3W4B7_SINWO</name>
<comment type="caution">
    <text evidence="2">The sequence shown here is derived from an EMBL/GenBank/DDBJ whole genome shotgun (WGS) entry which is preliminary data.</text>
</comment>
<feature type="compositionally biased region" description="Polar residues" evidence="1">
    <location>
        <begin position="39"/>
        <end position="61"/>
    </location>
</feature>
<protein>
    <submittedName>
        <fullName evidence="2">Uncharacterized protein</fullName>
    </submittedName>
</protein>
<evidence type="ECO:0000313" key="2">
    <source>
        <dbReference type="EMBL" id="KAL3868256.1"/>
    </source>
</evidence>
<gene>
    <name evidence="2" type="ORF">ACJMK2_041087</name>
</gene>
<keyword evidence="3" id="KW-1185">Reference proteome</keyword>